<dbReference type="Proteomes" id="UP000199662">
    <property type="component" value="Unassembled WGS sequence"/>
</dbReference>
<evidence type="ECO:0000259" key="2">
    <source>
        <dbReference type="Pfam" id="PF07992"/>
    </source>
</evidence>
<dbReference type="InterPro" id="IPR023753">
    <property type="entry name" value="FAD/NAD-binding_dom"/>
</dbReference>
<dbReference type="GO" id="GO:0016491">
    <property type="term" value="F:oxidoreductase activity"/>
    <property type="evidence" value="ECO:0007669"/>
    <property type="project" value="UniProtKB-KW"/>
</dbReference>
<dbReference type="PANTHER" id="PTHR42949:SF3">
    <property type="entry name" value="ANAEROBIC GLYCEROL-3-PHOSPHATE DEHYDROGENASE SUBUNIT B"/>
    <property type="match status" value="1"/>
</dbReference>
<organism evidence="3 4">
    <name type="scientific">Propionispira arboris</name>
    <dbReference type="NCBI Taxonomy" id="84035"/>
    <lineage>
        <taxon>Bacteria</taxon>
        <taxon>Bacillati</taxon>
        <taxon>Bacillota</taxon>
        <taxon>Negativicutes</taxon>
        <taxon>Selenomonadales</taxon>
        <taxon>Selenomonadaceae</taxon>
        <taxon>Propionispira</taxon>
    </lineage>
</organism>
<gene>
    <name evidence="3" type="ORF">SAMN05660742_105133</name>
</gene>
<dbReference type="STRING" id="84035.SAMN05660742_105133"/>
<sequence length="359" mass="38904">MKYDLVVVGGGPAGMAAALRAQKESVSNILLVEREEELGGVLRQCVHFGFGLIYFGEELTGPQYAERFAIKIRQSNIDVFVATSVVQLKPDGVLVLSGEKCGLLEVKAQAVILASGCRERPLGTIPLTGTRPSGIFTAGMAQKMMNLGGYEIGKRFVILGSGDIGLIMARQLKLLNRDVLAVIEKEKQCGGLERNRVHCLEKYHIPLQLRCTVTEIHGKNRITGVTIKNLFNEQEEFLACDTLITSIGLIPERELAEEVYSDGRLPDWLFLCGNACYVHDAVDDVTLEAEETGRLAAQFVVSGKITKRAKHISSRTGNAANSDIICIGCPKACALIKTDNGFAGAVCGRKDPVPSCLCH</sequence>
<dbReference type="Pfam" id="PF07992">
    <property type="entry name" value="Pyr_redox_2"/>
    <property type="match status" value="1"/>
</dbReference>
<accession>A0A1H6XHN4</accession>
<dbReference type="InterPro" id="IPR051691">
    <property type="entry name" value="Metab_Enz_Cyan_OpOx_G3PDH"/>
</dbReference>
<dbReference type="InterPro" id="IPR036188">
    <property type="entry name" value="FAD/NAD-bd_sf"/>
</dbReference>
<name>A0A1H6XHN4_9FIRM</name>
<dbReference type="EMBL" id="FNZK01000005">
    <property type="protein sequence ID" value="SEJ28628.1"/>
    <property type="molecule type" value="Genomic_DNA"/>
</dbReference>
<keyword evidence="4" id="KW-1185">Reference proteome</keyword>
<evidence type="ECO:0000256" key="1">
    <source>
        <dbReference type="ARBA" id="ARBA00023002"/>
    </source>
</evidence>
<keyword evidence="1" id="KW-0560">Oxidoreductase</keyword>
<dbReference type="PRINTS" id="PR00411">
    <property type="entry name" value="PNDRDTASEI"/>
</dbReference>
<dbReference type="PRINTS" id="PR00368">
    <property type="entry name" value="FADPNR"/>
</dbReference>
<dbReference type="Gene3D" id="3.50.50.60">
    <property type="entry name" value="FAD/NAD(P)-binding domain"/>
    <property type="match status" value="2"/>
</dbReference>
<feature type="domain" description="FAD/NAD(P)-binding" evidence="2">
    <location>
        <begin position="3"/>
        <end position="258"/>
    </location>
</feature>
<dbReference type="AlphaFoldDB" id="A0A1H6XHN4"/>
<dbReference type="SUPFAM" id="SSF51905">
    <property type="entry name" value="FAD/NAD(P)-binding domain"/>
    <property type="match status" value="1"/>
</dbReference>
<dbReference type="PANTHER" id="PTHR42949">
    <property type="entry name" value="ANAEROBIC GLYCEROL-3-PHOSPHATE DEHYDROGENASE SUBUNIT B"/>
    <property type="match status" value="1"/>
</dbReference>
<reference evidence="3 4" key="1">
    <citation type="submission" date="2016-10" db="EMBL/GenBank/DDBJ databases">
        <authorList>
            <person name="de Groot N.N."/>
        </authorList>
    </citation>
    <scope>NUCLEOTIDE SEQUENCE [LARGE SCALE GENOMIC DNA]</scope>
    <source>
        <strain evidence="3 4">DSM 2179</strain>
    </source>
</reference>
<proteinExistence type="predicted"/>
<protein>
    <submittedName>
        <fullName evidence="3">Thioredoxin reductase</fullName>
    </submittedName>
</protein>
<evidence type="ECO:0000313" key="4">
    <source>
        <dbReference type="Proteomes" id="UP000199662"/>
    </source>
</evidence>
<evidence type="ECO:0000313" key="3">
    <source>
        <dbReference type="EMBL" id="SEJ28628.1"/>
    </source>
</evidence>